<accession>A0A0E9XHF7</accession>
<evidence type="ECO:0000313" key="1">
    <source>
        <dbReference type="EMBL" id="JAI02173.1"/>
    </source>
</evidence>
<proteinExistence type="predicted"/>
<dbReference type="EMBL" id="GBXM01006405">
    <property type="protein sequence ID" value="JAI02173.1"/>
    <property type="molecule type" value="Transcribed_RNA"/>
</dbReference>
<sequence length="52" mass="6342">MEATYFHIHATNIFSALTARWKMKERSKLQNIHREHMLSKEYLRDHFPRSAL</sequence>
<protein>
    <submittedName>
        <fullName evidence="1">Uncharacterized protein</fullName>
    </submittedName>
</protein>
<dbReference type="AlphaFoldDB" id="A0A0E9XHF7"/>
<reference evidence="1" key="1">
    <citation type="submission" date="2014-11" db="EMBL/GenBank/DDBJ databases">
        <authorList>
            <person name="Amaro Gonzalez C."/>
        </authorList>
    </citation>
    <scope>NUCLEOTIDE SEQUENCE</scope>
</reference>
<name>A0A0E9XHF7_ANGAN</name>
<reference evidence="1" key="2">
    <citation type="journal article" date="2015" name="Fish Shellfish Immunol.">
        <title>Early steps in the European eel (Anguilla anguilla)-Vibrio vulnificus interaction in the gills: Role of the RtxA13 toxin.</title>
        <authorList>
            <person name="Callol A."/>
            <person name="Pajuelo D."/>
            <person name="Ebbesson L."/>
            <person name="Teles M."/>
            <person name="MacKenzie S."/>
            <person name="Amaro C."/>
        </authorList>
    </citation>
    <scope>NUCLEOTIDE SEQUENCE</scope>
</reference>
<organism evidence="1">
    <name type="scientific">Anguilla anguilla</name>
    <name type="common">European freshwater eel</name>
    <name type="synonym">Muraena anguilla</name>
    <dbReference type="NCBI Taxonomy" id="7936"/>
    <lineage>
        <taxon>Eukaryota</taxon>
        <taxon>Metazoa</taxon>
        <taxon>Chordata</taxon>
        <taxon>Craniata</taxon>
        <taxon>Vertebrata</taxon>
        <taxon>Euteleostomi</taxon>
        <taxon>Actinopterygii</taxon>
        <taxon>Neopterygii</taxon>
        <taxon>Teleostei</taxon>
        <taxon>Anguilliformes</taxon>
        <taxon>Anguillidae</taxon>
        <taxon>Anguilla</taxon>
    </lineage>
</organism>